<dbReference type="STRING" id="246404.A0A507DR96"/>
<sequence length="326" mass="35817">MASIAAAAAAAIYYTVVPSETINLETLSSAKIPQKKRAAVAALYPPPEPDALAQLSAGTTCYSITGSESGKRIILVHGVSGTWASMPHVISSLSQHGFRVLAYDLYGRGHSSSPGIRYTASDYAVQMKDLMDHVGWDRANVLGYSLGGGIAASFADVWPERVDKLVLVAPAGLSKDIPLGGRFLLLPIIGPLITYTAGRRILSYLSRRNHNALYIKQPHMQHFINVQDLNIRIHPGFMRAYIGTVRNGPIRGMDAVYRRVGEKFGDRIQCIWGRDDKVVNFEKQAPLFRKLAPHAQFVELQGGHSILPETSEKVVDRVVDFLQRQK</sequence>
<evidence type="ECO:0000313" key="3">
    <source>
        <dbReference type="Proteomes" id="UP000320333"/>
    </source>
</evidence>
<gene>
    <name evidence="2" type="ORF">CcCBS67573_g09651</name>
</gene>
<dbReference type="PANTHER" id="PTHR43194">
    <property type="entry name" value="HYDROLASE ALPHA/BETA FOLD FAMILY"/>
    <property type="match status" value="1"/>
</dbReference>
<dbReference type="InterPro" id="IPR000639">
    <property type="entry name" value="Epox_hydrolase-like"/>
</dbReference>
<proteinExistence type="predicted"/>
<keyword evidence="3" id="KW-1185">Reference proteome</keyword>
<dbReference type="Proteomes" id="UP000320333">
    <property type="component" value="Unassembled WGS sequence"/>
</dbReference>
<comment type="caution">
    <text evidence="2">The sequence shown here is derived from an EMBL/GenBank/DDBJ whole genome shotgun (WGS) entry which is preliminary data.</text>
</comment>
<dbReference type="Pfam" id="PF00561">
    <property type="entry name" value="Abhydrolase_1"/>
    <property type="match status" value="1"/>
</dbReference>
<dbReference type="InterPro" id="IPR029058">
    <property type="entry name" value="AB_hydrolase_fold"/>
</dbReference>
<name>A0A507DR96_9FUNG</name>
<protein>
    <recommendedName>
        <fullName evidence="1">AB hydrolase-1 domain-containing protein</fullName>
    </recommendedName>
</protein>
<dbReference type="PANTHER" id="PTHR43194:SF2">
    <property type="entry name" value="PEROXISOMAL MEMBRANE PROTEIN LPX1"/>
    <property type="match status" value="1"/>
</dbReference>
<dbReference type="InterPro" id="IPR000073">
    <property type="entry name" value="AB_hydrolase_1"/>
</dbReference>
<evidence type="ECO:0000313" key="2">
    <source>
        <dbReference type="EMBL" id="TPX53775.1"/>
    </source>
</evidence>
<dbReference type="AlphaFoldDB" id="A0A507DR96"/>
<dbReference type="PRINTS" id="PR00412">
    <property type="entry name" value="EPOXHYDRLASE"/>
</dbReference>
<dbReference type="PRINTS" id="PR00111">
    <property type="entry name" value="ABHYDROLASE"/>
</dbReference>
<reference evidence="2 3" key="1">
    <citation type="journal article" date="2019" name="Sci. Rep.">
        <title>Comparative genomics of chytrid fungi reveal insights into the obligate biotrophic and pathogenic lifestyle of Synchytrium endobioticum.</title>
        <authorList>
            <person name="van de Vossenberg B.T.L.H."/>
            <person name="Warris S."/>
            <person name="Nguyen H.D.T."/>
            <person name="van Gent-Pelzer M.P.E."/>
            <person name="Joly D.L."/>
            <person name="van de Geest H.C."/>
            <person name="Bonants P.J.M."/>
            <person name="Smith D.S."/>
            <person name="Levesque C.A."/>
            <person name="van der Lee T.A.J."/>
        </authorList>
    </citation>
    <scope>NUCLEOTIDE SEQUENCE [LARGE SCALE GENOMIC DNA]</scope>
    <source>
        <strain evidence="2 3">CBS 675.73</strain>
    </source>
</reference>
<feature type="domain" description="AB hydrolase-1" evidence="1">
    <location>
        <begin position="72"/>
        <end position="173"/>
    </location>
</feature>
<dbReference type="GO" id="GO:0003824">
    <property type="term" value="F:catalytic activity"/>
    <property type="evidence" value="ECO:0007669"/>
    <property type="project" value="InterPro"/>
</dbReference>
<dbReference type="OrthoDB" id="408373at2759"/>
<dbReference type="InterPro" id="IPR050228">
    <property type="entry name" value="Carboxylesterase_BioH"/>
</dbReference>
<organism evidence="2 3">
    <name type="scientific">Chytriomyces confervae</name>
    <dbReference type="NCBI Taxonomy" id="246404"/>
    <lineage>
        <taxon>Eukaryota</taxon>
        <taxon>Fungi</taxon>
        <taxon>Fungi incertae sedis</taxon>
        <taxon>Chytridiomycota</taxon>
        <taxon>Chytridiomycota incertae sedis</taxon>
        <taxon>Chytridiomycetes</taxon>
        <taxon>Chytridiales</taxon>
        <taxon>Chytriomycetaceae</taxon>
        <taxon>Chytriomyces</taxon>
    </lineage>
</organism>
<evidence type="ECO:0000259" key="1">
    <source>
        <dbReference type="Pfam" id="PF00561"/>
    </source>
</evidence>
<dbReference type="EMBL" id="QEAP01000930">
    <property type="protein sequence ID" value="TPX53775.1"/>
    <property type="molecule type" value="Genomic_DNA"/>
</dbReference>
<dbReference type="Gene3D" id="3.40.50.1820">
    <property type="entry name" value="alpha/beta hydrolase"/>
    <property type="match status" value="1"/>
</dbReference>
<accession>A0A507DR96</accession>
<dbReference type="SUPFAM" id="SSF53474">
    <property type="entry name" value="alpha/beta-Hydrolases"/>
    <property type="match status" value="1"/>
</dbReference>